<feature type="compositionally biased region" description="Low complexity" evidence="1">
    <location>
        <begin position="108"/>
        <end position="124"/>
    </location>
</feature>
<gene>
    <name evidence="3" type="ORF">Q7C36_016094</name>
</gene>
<proteinExistence type="predicted"/>
<feature type="compositionally biased region" description="Low complexity" evidence="1">
    <location>
        <begin position="41"/>
        <end position="52"/>
    </location>
</feature>
<protein>
    <submittedName>
        <fullName evidence="3">Uncharacterized protein</fullName>
    </submittedName>
</protein>
<accession>A0AA88M7W0</accession>
<feature type="region of interest" description="Disordered" evidence="1">
    <location>
        <begin position="103"/>
        <end position="194"/>
    </location>
</feature>
<dbReference type="AlphaFoldDB" id="A0AA88M7W0"/>
<feature type="chain" id="PRO_5041742820" evidence="2">
    <location>
        <begin position="19"/>
        <end position="207"/>
    </location>
</feature>
<keyword evidence="2" id="KW-0732">Signal</keyword>
<feature type="signal peptide" evidence="2">
    <location>
        <begin position="1"/>
        <end position="18"/>
    </location>
</feature>
<name>A0AA88M7W0_TACVA</name>
<feature type="region of interest" description="Disordered" evidence="1">
    <location>
        <begin position="31"/>
        <end position="52"/>
    </location>
</feature>
<feature type="compositionally biased region" description="Polar residues" evidence="1">
    <location>
        <begin position="153"/>
        <end position="171"/>
    </location>
</feature>
<reference evidence="3" key="1">
    <citation type="submission" date="2023-08" db="EMBL/GenBank/DDBJ databases">
        <title>Pelteobagrus vachellii genome.</title>
        <authorList>
            <person name="Liu H."/>
        </authorList>
    </citation>
    <scope>NUCLEOTIDE SEQUENCE</scope>
    <source>
        <strain evidence="3">PRFRI_2022a</strain>
        <tissue evidence="3">Muscle</tissue>
    </source>
</reference>
<evidence type="ECO:0000313" key="3">
    <source>
        <dbReference type="EMBL" id="KAK2832632.1"/>
    </source>
</evidence>
<evidence type="ECO:0000256" key="2">
    <source>
        <dbReference type="SAM" id="SignalP"/>
    </source>
</evidence>
<organism evidence="3 4">
    <name type="scientific">Tachysurus vachellii</name>
    <name type="common">Darkbarbel catfish</name>
    <name type="synonym">Pelteobagrus vachellii</name>
    <dbReference type="NCBI Taxonomy" id="175792"/>
    <lineage>
        <taxon>Eukaryota</taxon>
        <taxon>Metazoa</taxon>
        <taxon>Chordata</taxon>
        <taxon>Craniata</taxon>
        <taxon>Vertebrata</taxon>
        <taxon>Euteleostomi</taxon>
        <taxon>Actinopterygii</taxon>
        <taxon>Neopterygii</taxon>
        <taxon>Teleostei</taxon>
        <taxon>Ostariophysi</taxon>
        <taxon>Siluriformes</taxon>
        <taxon>Bagridae</taxon>
        <taxon>Tachysurus</taxon>
    </lineage>
</organism>
<keyword evidence="4" id="KW-1185">Reference proteome</keyword>
<comment type="caution">
    <text evidence="3">The sequence shown here is derived from an EMBL/GenBank/DDBJ whole genome shotgun (WGS) entry which is preliminary data.</text>
</comment>
<evidence type="ECO:0000313" key="4">
    <source>
        <dbReference type="Proteomes" id="UP001187315"/>
    </source>
</evidence>
<sequence>MLKTVCLYNFILWATSTAQQLDNDIPIAKQHKSPSQEQCNSSILESEQSESLTVEQSESLTVEQSESLTVEQSESLTVEQSESLTKKSETLYTLNLVSLSSPCPPNSLSPSSSTTSSAVLTSHPSSPPPSLPCSRSLQQRRKRTKTLIGSLAPSATTVSPPSFITTDLSHPQSCSPTATSSTSQSLSQEGSYVKKGRKGKIFGIGVL</sequence>
<dbReference type="EMBL" id="JAVHJS010000016">
    <property type="protein sequence ID" value="KAK2832632.1"/>
    <property type="molecule type" value="Genomic_DNA"/>
</dbReference>
<evidence type="ECO:0000256" key="1">
    <source>
        <dbReference type="SAM" id="MobiDB-lite"/>
    </source>
</evidence>
<feature type="compositionally biased region" description="Low complexity" evidence="1">
    <location>
        <begin position="172"/>
        <end position="191"/>
    </location>
</feature>
<dbReference type="Proteomes" id="UP001187315">
    <property type="component" value="Unassembled WGS sequence"/>
</dbReference>